<evidence type="ECO:0000259" key="3">
    <source>
        <dbReference type="PROSITE" id="PS50089"/>
    </source>
</evidence>
<sequence>MSLNNLKILAYNILKNLEDGLVKDTQVPELGPCSECNNEILSLPLKPFTTLSCAHVFHRHCIEKKIFPTSPSVCPFPDCGKRIETMNTGRDRHSLQSSQSSGTSTVINMLDSGLNLNSPTVDSEIDWNDEEVETQIDHNSKKRANESTSVDSNSSNKKAKKLVKRKDAPILKKLIKELSAPAPQHNTFDSTIVLQAFSEMDINSVNFRNLDDMIVKADGNNQKTVLEVVRTYYYYGKGCKLWFDHYKKPYNDESANSLVNEKIREHIPDQDKITNANIRKRKERAVKIFKLFDGIGGMKKINCIKTFNASSISKLSVDDIDYVVAKVLKPNQ</sequence>
<dbReference type="PROSITE" id="PS50089">
    <property type="entry name" value="ZF_RING_2"/>
    <property type="match status" value="1"/>
</dbReference>
<evidence type="ECO:0000256" key="1">
    <source>
        <dbReference type="PROSITE-ProRule" id="PRU00175"/>
    </source>
</evidence>
<dbReference type="CDD" id="cd16448">
    <property type="entry name" value="RING-H2"/>
    <property type="match status" value="1"/>
</dbReference>
<keyword evidence="1" id="KW-0862">Zinc</keyword>
<feature type="region of interest" description="Disordered" evidence="2">
    <location>
        <begin position="133"/>
        <end position="162"/>
    </location>
</feature>
<dbReference type="AlphaFoldDB" id="A0A2N0QEB1"/>
<dbReference type="InterPro" id="IPR013083">
    <property type="entry name" value="Znf_RING/FYVE/PHD"/>
</dbReference>
<evidence type="ECO:0000313" key="4">
    <source>
        <dbReference type="EMBL" id="PKC17415.1"/>
    </source>
</evidence>
<gene>
    <name evidence="4" type="ORF">RhiirA5_369032</name>
</gene>
<evidence type="ECO:0000313" key="5">
    <source>
        <dbReference type="Proteomes" id="UP000232722"/>
    </source>
</evidence>
<reference evidence="4 5" key="1">
    <citation type="submission" date="2016-04" db="EMBL/GenBank/DDBJ databases">
        <title>Genome analyses suggest a sexual origin of heterokaryosis in a supposedly ancient asexual fungus.</title>
        <authorList>
            <person name="Ropars J."/>
            <person name="Sedzielewska K."/>
            <person name="Noel J."/>
            <person name="Charron P."/>
            <person name="Farinelli L."/>
            <person name="Marton T."/>
            <person name="Kruger M."/>
            <person name="Pelin A."/>
            <person name="Brachmann A."/>
            <person name="Corradi N."/>
        </authorList>
    </citation>
    <scope>NUCLEOTIDE SEQUENCE [LARGE SCALE GENOMIC DNA]</scope>
    <source>
        <strain evidence="4 5">A5</strain>
    </source>
</reference>
<dbReference type="EMBL" id="LLXJ01000015">
    <property type="protein sequence ID" value="PKC17415.1"/>
    <property type="molecule type" value="Genomic_DNA"/>
</dbReference>
<dbReference type="GO" id="GO:0008270">
    <property type="term" value="F:zinc ion binding"/>
    <property type="evidence" value="ECO:0007669"/>
    <property type="project" value="UniProtKB-KW"/>
</dbReference>
<name>A0A2N0QEB1_9GLOM</name>
<keyword evidence="1" id="KW-0479">Metal-binding</keyword>
<dbReference type="InterPro" id="IPR001841">
    <property type="entry name" value="Znf_RING"/>
</dbReference>
<dbReference type="VEuPathDB" id="FungiDB:RhiirFUN_020372"/>
<keyword evidence="1" id="KW-0863">Zinc-finger</keyword>
<feature type="domain" description="RING-type" evidence="3">
    <location>
        <begin position="33"/>
        <end position="75"/>
    </location>
</feature>
<dbReference type="Proteomes" id="UP000232722">
    <property type="component" value="Unassembled WGS sequence"/>
</dbReference>
<organism evidence="4 5">
    <name type="scientific">Rhizophagus irregularis</name>
    <dbReference type="NCBI Taxonomy" id="588596"/>
    <lineage>
        <taxon>Eukaryota</taxon>
        <taxon>Fungi</taxon>
        <taxon>Fungi incertae sedis</taxon>
        <taxon>Mucoromycota</taxon>
        <taxon>Glomeromycotina</taxon>
        <taxon>Glomeromycetes</taxon>
        <taxon>Glomerales</taxon>
        <taxon>Glomeraceae</taxon>
        <taxon>Rhizophagus</taxon>
    </lineage>
</organism>
<comment type="caution">
    <text evidence="4">The sequence shown here is derived from an EMBL/GenBank/DDBJ whole genome shotgun (WGS) entry which is preliminary data.</text>
</comment>
<reference evidence="4 5" key="2">
    <citation type="submission" date="2017-09" db="EMBL/GenBank/DDBJ databases">
        <title>Extensive intraspecific genome diversity in a model arbuscular mycorrhizal fungus.</title>
        <authorList>
            <person name="Chen E.C."/>
            <person name="Morin E."/>
            <person name="Beaudet D."/>
            <person name="Noel J."/>
            <person name="Ndikumana S."/>
            <person name="Charron P."/>
            <person name="St-Onge C."/>
            <person name="Giorgi J."/>
            <person name="Grigoriev I.V."/>
            <person name="Roux C."/>
            <person name="Martin F.M."/>
            <person name="Corradi N."/>
        </authorList>
    </citation>
    <scope>NUCLEOTIDE SEQUENCE [LARGE SCALE GENOMIC DNA]</scope>
    <source>
        <strain evidence="4 5">A5</strain>
    </source>
</reference>
<dbReference type="VEuPathDB" id="FungiDB:RhiirA1_395233"/>
<dbReference type="Gene3D" id="3.30.40.10">
    <property type="entry name" value="Zinc/RING finger domain, C3HC4 (zinc finger)"/>
    <property type="match status" value="1"/>
</dbReference>
<evidence type="ECO:0000256" key="2">
    <source>
        <dbReference type="SAM" id="MobiDB-lite"/>
    </source>
</evidence>
<dbReference type="VEuPathDB" id="FungiDB:FUN_021364"/>
<proteinExistence type="predicted"/>
<feature type="compositionally biased region" description="Basic and acidic residues" evidence="2">
    <location>
        <begin position="135"/>
        <end position="145"/>
    </location>
</feature>
<dbReference type="SUPFAM" id="SSF57850">
    <property type="entry name" value="RING/U-box"/>
    <property type="match status" value="1"/>
</dbReference>
<accession>A0A2N0QEB1</accession>
<protein>
    <recommendedName>
        <fullName evidence="3">RING-type domain-containing protein</fullName>
    </recommendedName>
</protein>